<dbReference type="RefSeq" id="WP_089382359.1">
    <property type="nucleotide sequence ID" value="NZ_FZNT01000008.1"/>
</dbReference>
<evidence type="ECO:0000313" key="2">
    <source>
        <dbReference type="Proteomes" id="UP000198384"/>
    </source>
</evidence>
<proteinExistence type="predicted"/>
<dbReference type="OrthoDB" id="1122991at2"/>
<dbReference type="Gene3D" id="3.30.420.130">
    <property type="entry name" value="Dinitrogenase iron-molybdenum cofactor biosynthesis domain"/>
    <property type="match status" value="1"/>
</dbReference>
<accession>A0A238YBU5</accession>
<protein>
    <submittedName>
        <fullName evidence="1">Predicted Fe-Mo cluster-binding protein, NifX family</fullName>
    </submittedName>
</protein>
<dbReference type="AlphaFoldDB" id="A0A238YBU5"/>
<dbReference type="EMBL" id="FZNT01000008">
    <property type="protein sequence ID" value="SNR67829.1"/>
    <property type="molecule type" value="Genomic_DNA"/>
</dbReference>
<name>A0A238YBU5_9FLAO</name>
<reference evidence="1 2" key="1">
    <citation type="submission" date="2017-06" db="EMBL/GenBank/DDBJ databases">
        <authorList>
            <person name="Kim H.J."/>
            <person name="Triplett B.A."/>
        </authorList>
    </citation>
    <scope>NUCLEOTIDE SEQUENCE [LARGE SCALE GENOMIC DNA]</scope>
    <source>
        <strain evidence="1 2">DSM 29150</strain>
    </source>
</reference>
<gene>
    <name evidence="1" type="ORF">SAMN06265371_108160</name>
</gene>
<dbReference type="InterPro" id="IPR036105">
    <property type="entry name" value="DiNase_FeMo-co_biosyn_sf"/>
</dbReference>
<keyword evidence="2" id="KW-1185">Reference proteome</keyword>
<organism evidence="1 2">
    <name type="scientific">Lutibacter agarilyticus</name>
    <dbReference type="NCBI Taxonomy" id="1109740"/>
    <lineage>
        <taxon>Bacteria</taxon>
        <taxon>Pseudomonadati</taxon>
        <taxon>Bacteroidota</taxon>
        <taxon>Flavobacteriia</taxon>
        <taxon>Flavobacteriales</taxon>
        <taxon>Flavobacteriaceae</taxon>
        <taxon>Lutibacter</taxon>
    </lineage>
</organism>
<evidence type="ECO:0000313" key="1">
    <source>
        <dbReference type="EMBL" id="SNR67829.1"/>
    </source>
</evidence>
<sequence>MNIIIPVTDLEHDKKTLAKGFHNTNYACIYNSLNSSYKWLKTKELSNLEDNLSIALKHQGIYTIITSHMPYLALRLFKESGLTVYKSKGKCLEENIELFLKDELAPFSAQQLFNTSNCSSSCNSCGSSCN</sequence>
<dbReference type="Proteomes" id="UP000198384">
    <property type="component" value="Unassembled WGS sequence"/>
</dbReference>
<dbReference type="SUPFAM" id="SSF53146">
    <property type="entry name" value="Nitrogenase accessory factor-like"/>
    <property type="match status" value="1"/>
</dbReference>